<protein>
    <submittedName>
        <fullName evidence="1">CHASE2 domain-containing protein</fullName>
    </submittedName>
</protein>
<proteinExistence type="predicted"/>
<sequence>MLSNFLKFRNQPVIICGAVTVLVIGLQKLQVLETIELKIYDQMVQLLPDQGPDQRLLIISITEEDLQKWNWPLSSETLDRLFDKLEQYQPRAIGLDIFRDLPVQPGHEKLLQRLQQSDVIIPVCKHADSKSDGIASPQGVEPSQAGFSDLVEDTDGFIRRNLISVNVEKSDKCQSPYSLSWQLATKYLAVGGIQPQLTTEKELKLRDVVFKPLKAHSGGYENADTQGYQILLNYRSHRQIAQQVTLTDILAGKIQPNLVKDRIVLIGSTAPSLKDVFNTPFNSGKADDSGRITGVEIHAQITSEILSTVLNKQPLFWFLPLWGEFLWIGTWSVIGGFLACRIRHPLGLGVGQTISLLVLFAGNFIIFTQAGWLPVIAPALGLILTTNAVLAYSNYASKQEEQKIRGILEKQAEIIAQLRSHQVNAEYNNTNYVSGQPLNNNALLKGRYQITERLGGGGFGKTYLAADTQRPRNPLCVVKQMSPAKRDPEYLKIATRLFNNEASILETLGKHQQIPQLLAFFEQNQEFYLIQEYIEGHTLTKELTPGICCSYDQVINILKEVLQVLVFVHSYGVIHRDIKPDNLIRRKEDDKIVLIDFGGVKQIQPQQQTPENLTIGFGTMNYAPGEQLNGMPRLNSDIYALGIIAIQALTGITPKDFRRHGNTGLIVIANTSPTGEVTLQNWQRIATINDNDELVRVLNKMVSIDFTKRYESVKEILEDLALLNRGMKFPN</sequence>
<evidence type="ECO:0000313" key="1">
    <source>
        <dbReference type="EMBL" id="MTJ42292.1"/>
    </source>
</evidence>
<keyword evidence="2" id="KW-1185">Reference proteome</keyword>
<comment type="caution">
    <text evidence="1">The sequence shown here is derived from an EMBL/GenBank/DDBJ whole genome shotgun (WGS) entry which is preliminary data.</text>
</comment>
<dbReference type="EMBL" id="VILF01000001">
    <property type="protein sequence ID" value="MTJ42292.1"/>
    <property type="molecule type" value="Genomic_DNA"/>
</dbReference>
<evidence type="ECO:0000313" key="2">
    <source>
        <dbReference type="Proteomes" id="UP001517388"/>
    </source>
</evidence>
<gene>
    <name evidence="1" type="ORF">FJR39_03205</name>
</gene>
<accession>A0ACC7S1D9</accession>
<name>A0ACC7S1D9_DOLFA</name>
<dbReference type="Proteomes" id="UP001517388">
    <property type="component" value="Unassembled WGS sequence"/>
</dbReference>
<reference evidence="2" key="1">
    <citation type="journal article" date="2020" name="Toxins">
        <title>Phylogenomic Analysis of Secondary Metabolism in the Toxic Cyanobacterial Genera Anabaena, Dolichospermum and Aphanizomenon.</title>
        <authorList>
            <person name="Oesterholm J."/>
            <person name="Popin R.V."/>
            <person name="Fewer D.P."/>
            <person name="Sivonen K."/>
        </authorList>
    </citation>
    <scope>NUCLEOTIDE SEQUENCE [LARGE SCALE GENOMIC DNA]</scope>
    <source>
        <strain evidence="2">UHCC 0037</strain>
    </source>
</reference>
<organism evidence="1 2">
    <name type="scientific">Dolichospermum flos-aquae UHCC 0037</name>
    <dbReference type="NCBI Taxonomy" id="2590026"/>
    <lineage>
        <taxon>Bacteria</taxon>
        <taxon>Bacillati</taxon>
        <taxon>Cyanobacteriota</taxon>
        <taxon>Cyanophyceae</taxon>
        <taxon>Nostocales</taxon>
        <taxon>Aphanizomenonaceae</taxon>
        <taxon>Dolichospermum</taxon>
    </lineage>
</organism>